<feature type="region of interest" description="Disordered" evidence="1">
    <location>
        <begin position="1"/>
        <end position="29"/>
    </location>
</feature>
<proteinExistence type="predicted"/>
<accession>A0ABD4A1N1</accession>
<reference evidence="2 3" key="1">
    <citation type="submission" date="2015-01" db="EMBL/GenBank/DDBJ databases">
        <title>Draft Genome Sequences of Four Bacillus thermoamylovorans Strains, Isolated From Food Products.</title>
        <authorList>
            <person name="Krawcyk A.O."/>
            <person name="Berendsen E.M."/>
            <person name="Eijlander R.T."/>
            <person name="de Jong A."/>
            <person name="Wells-Bennik M."/>
            <person name="Kuipers O.P."/>
        </authorList>
    </citation>
    <scope>NUCLEOTIDE SEQUENCE [LARGE SCALE GENOMIC DNA]</scope>
    <source>
        <strain evidence="2 3">B4167</strain>
    </source>
</reference>
<comment type="caution">
    <text evidence="2">The sequence shown here is derived from an EMBL/GenBank/DDBJ whole genome shotgun (WGS) entry which is preliminary data.</text>
</comment>
<organism evidence="2 3">
    <name type="scientific">Caldibacillus thermoamylovorans</name>
    <dbReference type="NCBI Taxonomy" id="35841"/>
    <lineage>
        <taxon>Bacteria</taxon>
        <taxon>Bacillati</taxon>
        <taxon>Bacillota</taxon>
        <taxon>Bacilli</taxon>
        <taxon>Bacillales</taxon>
        <taxon>Bacillaceae</taxon>
        <taxon>Caldibacillus</taxon>
    </lineage>
</organism>
<evidence type="ECO:0000313" key="3">
    <source>
        <dbReference type="Proteomes" id="UP000032076"/>
    </source>
</evidence>
<protein>
    <submittedName>
        <fullName evidence="2">Uncharacterized protein</fullName>
    </submittedName>
</protein>
<dbReference type="AlphaFoldDB" id="A0ABD4A1N1"/>
<evidence type="ECO:0000256" key="1">
    <source>
        <dbReference type="SAM" id="MobiDB-lite"/>
    </source>
</evidence>
<gene>
    <name evidence="2" type="ORF">B4167_0794</name>
</gene>
<name>A0ABD4A1N1_9BACI</name>
<sequence length="37" mass="4323">MERRKISARKCPIGSTNHQREENPADGSFTLYKEMIK</sequence>
<dbReference type="EMBL" id="JXLU01000147">
    <property type="protein sequence ID" value="KIO70104.1"/>
    <property type="molecule type" value="Genomic_DNA"/>
</dbReference>
<dbReference type="Proteomes" id="UP000032076">
    <property type="component" value="Unassembled WGS sequence"/>
</dbReference>
<evidence type="ECO:0000313" key="2">
    <source>
        <dbReference type="EMBL" id="KIO70104.1"/>
    </source>
</evidence>